<dbReference type="InterPro" id="IPR051130">
    <property type="entry name" value="Mito_struct-func_regulator"/>
</dbReference>
<organism evidence="4 5">
    <name type="scientific">Acanthaster planci</name>
    <name type="common">Crown-of-thorns starfish</name>
    <dbReference type="NCBI Taxonomy" id="133434"/>
    <lineage>
        <taxon>Eukaryota</taxon>
        <taxon>Metazoa</taxon>
        <taxon>Echinodermata</taxon>
        <taxon>Eleutherozoa</taxon>
        <taxon>Asterozoa</taxon>
        <taxon>Asteroidea</taxon>
        <taxon>Valvatacea</taxon>
        <taxon>Valvatida</taxon>
        <taxon>Acanthasteridae</taxon>
        <taxon>Acanthaster</taxon>
    </lineage>
</organism>
<dbReference type="KEGG" id="aplc:110986261"/>
<evidence type="ECO:0000256" key="2">
    <source>
        <dbReference type="SAM" id="Phobius"/>
    </source>
</evidence>
<dbReference type="InterPro" id="IPR045307">
    <property type="entry name" value="ADCK1_dom"/>
</dbReference>
<reference evidence="5" key="1">
    <citation type="submission" date="2025-08" db="UniProtKB">
        <authorList>
            <consortium name="RefSeq"/>
        </authorList>
    </citation>
    <scope>IDENTIFICATION</scope>
</reference>
<comment type="similarity">
    <text evidence="1">Belongs to the protein kinase superfamily. ADCK protein kinase family.</text>
</comment>
<dbReference type="Gene3D" id="1.10.510.10">
    <property type="entry name" value="Transferase(Phosphotransferase) domain 1"/>
    <property type="match status" value="1"/>
</dbReference>
<dbReference type="InterPro" id="IPR004147">
    <property type="entry name" value="ABC1_dom"/>
</dbReference>
<dbReference type="GO" id="GO:0007005">
    <property type="term" value="P:mitochondrion organization"/>
    <property type="evidence" value="ECO:0007669"/>
    <property type="project" value="TreeGrafter"/>
</dbReference>
<evidence type="ECO:0000313" key="5">
    <source>
        <dbReference type="RefSeq" id="XP_022103705.1"/>
    </source>
</evidence>
<dbReference type="Pfam" id="PF03109">
    <property type="entry name" value="ABC1"/>
    <property type="match status" value="1"/>
</dbReference>
<dbReference type="GO" id="GO:0005743">
    <property type="term" value="C:mitochondrial inner membrane"/>
    <property type="evidence" value="ECO:0007669"/>
    <property type="project" value="TreeGrafter"/>
</dbReference>
<evidence type="ECO:0000313" key="4">
    <source>
        <dbReference type="Proteomes" id="UP000694845"/>
    </source>
</evidence>
<keyword evidence="2" id="KW-0472">Membrane</keyword>
<keyword evidence="4" id="KW-1185">Reference proteome</keyword>
<dbReference type="RefSeq" id="XP_022103705.1">
    <property type="nucleotide sequence ID" value="XM_022248013.1"/>
</dbReference>
<dbReference type="Proteomes" id="UP000694845">
    <property type="component" value="Unplaced"/>
</dbReference>
<gene>
    <name evidence="5" type="primary">LOC110986261</name>
</gene>
<proteinExistence type="inferred from homology"/>
<name>A0A8B7ZFR5_ACAPL</name>
<dbReference type="SUPFAM" id="SSF56112">
    <property type="entry name" value="Protein kinase-like (PK-like)"/>
    <property type="match status" value="1"/>
</dbReference>
<feature type="transmembrane region" description="Helical" evidence="2">
    <location>
        <begin position="16"/>
        <end position="36"/>
    </location>
</feature>
<dbReference type="PANTHER" id="PTHR43173">
    <property type="entry name" value="ABC1 FAMILY PROTEIN"/>
    <property type="match status" value="1"/>
</dbReference>
<dbReference type="OrthoDB" id="427480at2759"/>
<keyword evidence="2" id="KW-0812">Transmembrane</keyword>
<dbReference type="InterPro" id="IPR011009">
    <property type="entry name" value="Kinase-like_dom_sf"/>
</dbReference>
<dbReference type="PANTHER" id="PTHR43173:SF19">
    <property type="entry name" value="AARF DOMAIN-CONTAINING PROTEIN KINASE 1"/>
    <property type="match status" value="1"/>
</dbReference>
<evidence type="ECO:0000259" key="3">
    <source>
        <dbReference type="Pfam" id="PF03109"/>
    </source>
</evidence>
<evidence type="ECO:0000256" key="1">
    <source>
        <dbReference type="ARBA" id="ARBA00009670"/>
    </source>
</evidence>
<dbReference type="AlphaFoldDB" id="A0A8B7ZFR5"/>
<dbReference type="GO" id="GO:0055088">
    <property type="term" value="P:lipid homeostasis"/>
    <property type="evidence" value="ECO:0007669"/>
    <property type="project" value="TreeGrafter"/>
</dbReference>
<dbReference type="CTD" id="57143"/>
<protein>
    <submittedName>
        <fullName evidence="5">Uncharacterized aarF domain-containing protein kinase 1-like isoform X1</fullName>
    </submittedName>
</protein>
<accession>A0A8B7ZFR5</accession>
<dbReference type="CDD" id="cd13969">
    <property type="entry name" value="ADCK1-like"/>
    <property type="match status" value="1"/>
</dbReference>
<sequence>MVIASILHSSFRHSGYVVPISLVTMATVGSSGIWLNKNSRTVQSSWSSFAPVRFGRAFFSAAFVALDYKFTLFGVDSESERYNELKSKVHLRSAQRLYRLCCKNGGIFIKAGQHIGALDYLLPKEYVETMKVLHNDAPCSRLEDIKSVIEEDLHCKVDDVLLDFSDKPIGTASLAQVHHATLKDGRSVAVKVQHPYVKAYSDVDMKTIDFLLHAAARLFPDFELLWLSEEMKKKLPVELDFVQEGQNAEKAARLLGHFKFLKVPTVYWDLSTTRVLTMEYCQGGRVDDAKYMKKHDIDVNKVTQALGKMYSEMIFVHGFVHCDPHPGNVLVRKTSQSHPEIVLLDHGLYQSLTDEFRMNYANFWQSIIAADIDGIKKFSEALGAGDMYALFACMLTARSWDVVTTGIDRVAPSNEEDEEIQRSVALYIPQISSILNRIPRQMLLLLKTNDLLRGIEFSLRSRKSASSFINMSRCCVRALAEHDRRQCPGWVCRARVTLRKHARLLAISVYEIYLWLSTTNAYGWLTRIFMSRISLLSL</sequence>
<feature type="domain" description="ABC1 atypical kinase-like" evidence="3">
    <location>
        <begin position="133"/>
        <end position="377"/>
    </location>
</feature>
<dbReference type="GeneID" id="110986261"/>
<keyword evidence="2" id="KW-1133">Transmembrane helix</keyword>